<reference evidence="2 3" key="1">
    <citation type="submission" date="2018-11" db="EMBL/GenBank/DDBJ databases">
        <title>Genome sequence of Saitozyma podzolica DSM 27192.</title>
        <authorList>
            <person name="Aliyu H."/>
            <person name="Gorte O."/>
            <person name="Ochsenreither K."/>
        </authorList>
    </citation>
    <scope>NUCLEOTIDE SEQUENCE [LARGE SCALE GENOMIC DNA]</scope>
    <source>
        <strain evidence="2 3">DSM 27192</strain>
    </source>
</reference>
<keyword evidence="3" id="KW-1185">Reference proteome</keyword>
<sequence>MPSAFRPLPMQTTAVPHLQTLAFGLGFELNPAIYEDPDGESDPNSGNPLSAPLSVSNSISSSFSGFGMGSTITIPSTDMTLKP</sequence>
<evidence type="ECO:0000313" key="3">
    <source>
        <dbReference type="Proteomes" id="UP000279259"/>
    </source>
</evidence>
<proteinExistence type="predicted"/>
<gene>
    <name evidence="2" type="ORF">EHS25_005670</name>
</gene>
<organism evidence="2 3">
    <name type="scientific">Saitozyma podzolica</name>
    <dbReference type="NCBI Taxonomy" id="1890683"/>
    <lineage>
        <taxon>Eukaryota</taxon>
        <taxon>Fungi</taxon>
        <taxon>Dikarya</taxon>
        <taxon>Basidiomycota</taxon>
        <taxon>Agaricomycotina</taxon>
        <taxon>Tremellomycetes</taxon>
        <taxon>Tremellales</taxon>
        <taxon>Trimorphomycetaceae</taxon>
        <taxon>Saitozyma</taxon>
    </lineage>
</organism>
<dbReference type="AlphaFoldDB" id="A0A427XW29"/>
<protein>
    <submittedName>
        <fullName evidence="2">Uncharacterized protein</fullName>
    </submittedName>
</protein>
<accession>A0A427XW29</accession>
<name>A0A427XW29_9TREE</name>
<dbReference type="Proteomes" id="UP000279259">
    <property type="component" value="Unassembled WGS sequence"/>
</dbReference>
<evidence type="ECO:0000256" key="1">
    <source>
        <dbReference type="SAM" id="MobiDB-lite"/>
    </source>
</evidence>
<feature type="region of interest" description="Disordered" evidence="1">
    <location>
        <begin position="33"/>
        <end position="54"/>
    </location>
</feature>
<evidence type="ECO:0000313" key="2">
    <source>
        <dbReference type="EMBL" id="RSH82961.1"/>
    </source>
</evidence>
<comment type="caution">
    <text evidence="2">The sequence shown here is derived from an EMBL/GenBank/DDBJ whole genome shotgun (WGS) entry which is preliminary data.</text>
</comment>
<dbReference type="EMBL" id="RSCD01000025">
    <property type="protein sequence ID" value="RSH82961.1"/>
    <property type="molecule type" value="Genomic_DNA"/>
</dbReference>